<dbReference type="InterPro" id="IPR003692">
    <property type="entry name" value="Hydantoinase_B"/>
</dbReference>
<evidence type="ECO:0000313" key="6">
    <source>
        <dbReference type="EMBL" id="ORY61052.1"/>
    </source>
</evidence>
<proteinExistence type="inferred from homology"/>
<sequence length="1307" mass="140703">MPSVAPLTKIKIAIDRGGTFTDCLGITPNGNHLVKLLSVDPANYSDAPTEGIRRLLEWFLDEKLPRGELIDTSRIAWIRMGTTVATNALLERKGEKHAMLITKGFRDLIDIGNQTRPSLFELAIKKPEVLYSKVVEVDERAIVQWHEIVPKDGSLVTPEGDKLVQGVSGELVRIVKPLDVAAVTKDLQDLFDEGYRSIAIVFAHSYTFQDHEKQVAAIARSIGFPHVSVSSELQAMIRIVSRGNSATADAYLTPEIKRYLAQFSKGFKGHLQDDSGCRVSFMQSDGSLVDFRHFSGLKAILSGPAGGVVGYAETSYDQEGGAPVVGFDMGGTSTDVSRYGGQLEHVFETVTAGVTIQSPQLDINTVAAGGGSKLFWRNSMFVVGPDSAGAHPGPACYRKGGPLTVTDANLYLGRLHIDSFPKIFGPSENEPLDYDVTARLFAELTAEINADTGGSLTPEEVACGFINVANETMARPIRALTESRGYSTSAHNLSCFGGAGGQHACAIASTLGIHTVIVHKYSSILSAYGMALADVAVDLTEPSSQIYSAESLAALQPRITGLKAQALQQLLDQGIPESAVTTDVYLNMRYVGSDTALMVLEPSSGDFKDGFLAMHRREFGFVLQAEVLIDDLRVRGTGNGSMLGGVAPRSYAKDLAELPSKPVEGSLAVSKNVTYFEEAGGAVDTPIYRLESLAPGTVVKGPAIILDNTQTLIIHPANVATVLFDHVYIDVGLGPRKKLSTTVVDPIALSIFGHRFMSIADRMGRTLQRTATSLQIKERLDFSCAIFGPDAGLVANAPHIPVHLGSMQYAIQFQAEHLKGQLREGDIIVSNHPKAGGTHLPDITVICPVFEGGEIVFFVAAFSRCATSAFELADRPSLAGLNGNSMPPDSVEIWQEGVSIMSHFLVRDGKFNEEEMIEMFEAAGRYPDCLASRRIQDNIADLRAQCAACSQGAAQIQDLFREYGKETVQFYMREIRNNAEGAVREFFKRTYVERQGKPIQAVDYMDDGTPIALQIDIDPETGSARWDFEGTGLEGYSNLNAPTAVANSAMIYCLRTLIGTDMPLNAGVLAPVELLVPEGTILRPSKYAAVSSGNTETSQRVCDVIFKAFEACAASQGCMNVFHANYQDMAYGETICGGAGAGPTWVGQSGVHINMTNTRITDMEVLEKRFPVLLREFTIRAGSGGIGANNGGNGVHREFEFLMPGMHAMVIGERRVNQPYGMHGGGPGERGCSYWLRKTSDGGQQKIKLKPSPKFAPSVGDRLIIHTPGGGAYGAPTAAPAPTASKPVQFPRANGSIAAFMSMQETN</sequence>
<evidence type="ECO:0000313" key="7">
    <source>
        <dbReference type="Proteomes" id="UP000193467"/>
    </source>
</evidence>
<dbReference type="InterPro" id="IPR049517">
    <property type="entry name" value="ACX-like_C"/>
</dbReference>
<dbReference type="Pfam" id="PF05378">
    <property type="entry name" value="Hydant_A_N"/>
    <property type="match status" value="1"/>
</dbReference>
<dbReference type="InterPro" id="IPR008040">
    <property type="entry name" value="Hydant_A_N"/>
</dbReference>
<dbReference type="Pfam" id="PF02538">
    <property type="entry name" value="Hydantoinase_B"/>
    <property type="match status" value="1"/>
</dbReference>
<evidence type="ECO:0000259" key="3">
    <source>
        <dbReference type="Pfam" id="PF02538"/>
    </source>
</evidence>
<dbReference type="Proteomes" id="UP000193467">
    <property type="component" value="Unassembled WGS sequence"/>
</dbReference>
<evidence type="ECO:0000256" key="1">
    <source>
        <dbReference type="ARBA" id="ARBA00010403"/>
    </source>
</evidence>
<keyword evidence="7" id="KW-1185">Reference proteome</keyword>
<name>A0A1Y2DP48_9BASI</name>
<dbReference type="PANTHER" id="PTHR11365">
    <property type="entry name" value="5-OXOPROLINASE RELATED"/>
    <property type="match status" value="1"/>
</dbReference>
<organism evidence="6 7">
    <name type="scientific">Leucosporidium creatinivorum</name>
    <dbReference type="NCBI Taxonomy" id="106004"/>
    <lineage>
        <taxon>Eukaryota</taxon>
        <taxon>Fungi</taxon>
        <taxon>Dikarya</taxon>
        <taxon>Basidiomycota</taxon>
        <taxon>Pucciniomycotina</taxon>
        <taxon>Microbotryomycetes</taxon>
        <taxon>Leucosporidiales</taxon>
        <taxon>Leucosporidium</taxon>
    </lineage>
</organism>
<dbReference type="GO" id="GO:0006749">
    <property type="term" value="P:glutathione metabolic process"/>
    <property type="evidence" value="ECO:0007669"/>
    <property type="project" value="TreeGrafter"/>
</dbReference>
<dbReference type="InParanoid" id="A0A1Y2DP48"/>
<reference evidence="6 7" key="1">
    <citation type="submission" date="2016-07" db="EMBL/GenBank/DDBJ databases">
        <title>Pervasive Adenine N6-methylation of Active Genes in Fungi.</title>
        <authorList>
            <consortium name="DOE Joint Genome Institute"/>
            <person name="Mondo S.J."/>
            <person name="Dannebaum R.O."/>
            <person name="Kuo R.C."/>
            <person name="Labutti K."/>
            <person name="Haridas S."/>
            <person name="Kuo A."/>
            <person name="Salamov A."/>
            <person name="Ahrendt S.R."/>
            <person name="Lipzen A."/>
            <person name="Sullivan W."/>
            <person name="Andreopoulos W.B."/>
            <person name="Clum A."/>
            <person name="Lindquist E."/>
            <person name="Daum C."/>
            <person name="Ramamoorthy G.K."/>
            <person name="Gryganskyi A."/>
            <person name="Culley D."/>
            <person name="Magnuson J.K."/>
            <person name="James T.Y."/>
            <person name="O'Malley M.A."/>
            <person name="Stajich J.E."/>
            <person name="Spatafora J.W."/>
            <person name="Visel A."/>
            <person name="Grigoriev I.V."/>
        </authorList>
    </citation>
    <scope>NUCLEOTIDE SEQUENCE [LARGE SCALE GENOMIC DNA]</scope>
    <source>
        <strain evidence="6 7">62-1032</strain>
    </source>
</reference>
<feature type="domain" description="Hydantoinase/oxoprolinase N-terminal" evidence="4">
    <location>
        <begin position="11"/>
        <end position="222"/>
    </location>
</feature>
<dbReference type="FunCoup" id="A0A1Y2DP48">
    <property type="interactions" value="92"/>
</dbReference>
<evidence type="ECO:0000259" key="4">
    <source>
        <dbReference type="Pfam" id="PF05378"/>
    </source>
</evidence>
<comment type="caution">
    <text evidence="6">The sequence shown here is derived from an EMBL/GenBank/DDBJ whole genome shotgun (WGS) entry which is preliminary data.</text>
</comment>
<feature type="domain" description="Acetophenone carboxylase-like C-terminal" evidence="5">
    <location>
        <begin position="681"/>
        <end position="723"/>
    </location>
</feature>
<dbReference type="InterPro" id="IPR002821">
    <property type="entry name" value="Hydantoinase_A"/>
</dbReference>
<protein>
    <submittedName>
        <fullName evidence="6">Hydantoinase B/oxoprolinase-domain-containing protein</fullName>
    </submittedName>
</protein>
<dbReference type="PANTHER" id="PTHR11365:SF26">
    <property type="entry name" value="5-OXOPROLINASE"/>
    <property type="match status" value="1"/>
</dbReference>
<feature type="domain" description="Hydantoinase B/oxoprolinase" evidence="3">
    <location>
        <begin position="745"/>
        <end position="1276"/>
    </location>
</feature>
<evidence type="ECO:0000259" key="5">
    <source>
        <dbReference type="Pfam" id="PF19278"/>
    </source>
</evidence>
<dbReference type="GO" id="GO:0005829">
    <property type="term" value="C:cytosol"/>
    <property type="evidence" value="ECO:0007669"/>
    <property type="project" value="TreeGrafter"/>
</dbReference>
<dbReference type="STRING" id="106004.A0A1Y2DP48"/>
<dbReference type="OrthoDB" id="3643at2759"/>
<evidence type="ECO:0000259" key="2">
    <source>
        <dbReference type="Pfam" id="PF01968"/>
    </source>
</evidence>
<accession>A0A1Y2DP48</accession>
<dbReference type="GO" id="GO:0017168">
    <property type="term" value="F:5-oxoprolinase (ATP-hydrolyzing) activity"/>
    <property type="evidence" value="ECO:0007669"/>
    <property type="project" value="TreeGrafter"/>
</dbReference>
<dbReference type="InterPro" id="IPR045079">
    <property type="entry name" value="Oxoprolinase-like"/>
</dbReference>
<feature type="domain" description="Hydantoinase A/oxoprolinase" evidence="2">
    <location>
        <begin position="242"/>
        <end position="537"/>
    </location>
</feature>
<comment type="similarity">
    <text evidence="1">Belongs to the oxoprolinase family.</text>
</comment>
<gene>
    <name evidence="6" type="ORF">BCR35DRAFT_346879</name>
</gene>
<dbReference type="Pfam" id="PF01968">
    <property type="entry name" value="Hydantoinase_A"/>
    <property type="match status" value="1"/>
</dbReference>
<dbReference type="Pfam" id="PF19278">
    <property type="entry name" value="Hydant_A_C"/>
    <property type="match status" value="1"/>
</dbReference>
<dbReference type="EMBL" id="MCGR01000073">
    <property type="protein sequence ID" value="ORY61052.1"/>
    <property type="molecule type" value="Genomic_DNA"/>
</dbReference>